<keyword evidence="9" id="KW-0862">Zinc</keyword>
<reference evidence="17" key="1">
    <citation type="submission" date="2020-08" db="EMBL/GenBank/DDBJ databases">
        <title>Genome sequencing and assembly of the red palm weevil Rhynchophorus ferrugineus.</title>
        <authorList>
            <person name="Dias G.B."/>
            <person name="Bergman C.M."/>
            <person name="Manee M."/>
        </authorList>
    </citation>
    <scope>NUCLEOTIDE SEQUENCE</scope>
    <source>
        <strain evidence="17">AA-2017</strain>
        <tissue evidence="17">Whole larva</tissue>
    </source>
</reference>
<evidence type="ECO:0000256" key="2">
    <source>
        <dbReference type="ARBA" id="ARBA00004906"/>
    </source>
</evidence>
<dbReference type="InterPro" id="IPR017375">
    <property type="entry name" value="PEX12"/>
</dbReference>
<dbReference type="SMART" id="SM00184">
    <property type="entry name" value="RING"/>
    <property type="match status" value="1"/>
</dbReference>
<dbReference type="SUPFAM" id="SSF57850">
    <property type="entry name" value="RING/U-box"/>
    <property type="match status" value="1"/>
</dbReference>
<dbReference type="PANTHER" id="PTHR12888:SF0">
    <property type="entry name" value="PEROXISOME ASSEMBLY PROTEIN 12"/>
    <property type="match status" value="1"/>
</dbReference>
<keyword evidence="7" id="KW-0479">Metal-binding</keyword>
<dbReference type="InterPro" id="IPR006845">
    <property type="entry name" value="Pex_N"/>
</dbReference>
<evidence type="ECO:0000256" key="3">
    <source>
        <dbReference type="ARBA" id="ARBA00008704"/>
    </source>
</evidence>
<comment type="function">
    <text evidence="15">Component of a retrotranslocation channel required for peroxisome organization by mediating export of the PEX5 receptor from peroxisomes to the cytosol, thereby promoting PEX5 recycling.</text>
</comment>
<evidence type="ECO:0000256" key="5">
    <source>
        <dbReference type="ARBA" id="ARBA00022448"/>
    </source>
</evidence>
<dbReference type="Proteomes" id="UP000625711">
    <property type="component" value="Unassembled WGS sequence"/>
</dbReference>
<dbReference type="AlphaFoldDB" id="A0A834MKV8"/>
<dbReference type="EMBL" id="JAACXV010000189">
    <property type="protein sequence ID" value="KAF7282104.1"/>
    <property type="molecule type" value="Genomic_DNA"/>
</dbReference>
<comment type="caution">
    <text evidence="17">The sequence shown here is derived from an EMBL/GenBank/DDBJ whole genome shotgun (WGS) entry which is preliminary data.</text>
</comment>
<dbReference type="GO" id="GO:0016558">
    <property type="term" value="P:protein import into peroxisome matrix"/>
    <property type="evidence" value="ECO:0007669"/>
    <property type="project" value="UniProtKB-UniRule"/>
</dbReference>
<keyword evidence="13 15" id="KW-0576">Peroxisome</keyword>
<dbReference type="GO" id="GO:0005778">
    <property type="term" value="C:peroxisomal membrane"/>
    <property type="evidence" value="ECO:0007669"/>
    <property type="project" value="UniProtKB-SubCell"/>
</dbReference>
<evidence type="ECO:0000256" key="1">
    <source>
        <dbReference type="ARBA" id="ARBA00004585"/>
    </source>
</evidence>
<dbReference type="PIRSF" id="PIRSF038074">
    <property type="entry name" value="Peroxisome_assembly_p12"/>
    <property type="match status" value="1"/>
</dbReference>
<feature type="domain" description="RING-type" evidence="16">
    <location>
        <begin position="270"/>
        <end position="308"/>
    </location>
</feature>
<dbReference type="InterPro" id="IPR001841">
    <property type="entry name" value="Znf_RING"/>
</dbReference>
<keyword evidence="5" id="KW-0813">Transport</keyword>
<evidence type="ECO:0000256" key="11">
    <source>
        <dbReference type="ARBA" id="ARBA00022989"/>
    </source>
</evidence>
<keyword evidence="6" id="KW-0812">Transmembrane</keyword>
<dbReference type="CDD" id="cd16451">
    <property type="entry name" value="mRING_PEX12"/>
    <property type="match status" value="1"/>
</dbReference>
<evidence type="ECO:0000256" key="10">
    <source>
        <dbReference type="ARBA" id="ARBA00022927"/>
    </source>
</evidence>
<protein>
    <recommendedName>
        <fullName evidence="4 15">Peroxisome assembly protein 12</fullName>
    </recommendedName>
    <alternativeName>
        <fullName evidence="14 15">Peroxin-12</fullName>
    </alternativeName>
</protein>
<evidence type="ECO:0000313" key="17">
    <source>
        <dbReference type="EMBL" id="KAF7282104.1"/>
    </source>
</evidence>
<dbReference type="GO" id="GO:0004842">
    <property type="term" value="F:ubiquitin-protein transferase activity"/>
    <property type="evidence" value="ECO:0007669"/>
    <property type="project" value="TreeGrafter"/>
</dbReference>
<keyword evidence="18" id="KW-1185">Reference proteome</keyword>
<evidence type="ECO:0000256" key="13">
    <source>
        <dbReference type="ARBA" id="ARBA00023140"/>
    </source>
</evidence>
<keyword evidence="10" id="KW-0653">Protein transport</keyword>
<dbReference type="GO" id="GO:1990429">
    <property type="term" value="C:peroxisomal importomer complex"/>
    <property type="evidence" value="ECO:0007669"/>
    <property type="project" value="TreeGrafter"/>
</dbReference>
<keyword evidence="11" id="KW-1133">Transmembrane helix</keyword>
<keyword evidence="12 15" id="KW-0472">Membrane</keyword>
<evidence type="ECO:0000256" key="7">
    <source>
        <dbReference type="ARBA" id="ARBA00022723"/>
    </source>
</evidence>
<dbReference type="GO" id="GO:0008270">
    <property type="term" value="F:zinc ion binding"/>
    <property type="evidence" value="ECO:0007669"/>
    <property type="project" value="UniProtKB-KW"/>
</dbReference>
<dbReference type="Pfam" id="PF13923">
    <property type="entry name" value="zf-C3HC4_2"/>
    <property type="match status" value="1"/>
</dbReference>
<evidence type="ECO:0000256" key="8">
    <source>
        <dbReference type="ARBA" id="ARBA00022771"/>
    </source>
</evidence>
<gene>
    <name evidence="17" type="ORF">GWI33_003220</name>
</gene>
<sequence>MSINAANFTQTVQNKPSIFEIIAQKSLNDTLYPALQKVALFLSTNFPKKFSFLNNYYDETFLVLNGALQLYYLKFYDSSFSENFYGLKRIILNGQGLRNYERDLSLVLLVLVPYIKRKIEDKVQIYRIQNAEGSLRRDLAGWSKKTLIFSHAVFELVWGLIHLYNFLQYMGGKTGSQLPLLKVINMKLCYSNDLPPPSFWQALFKGDLKLSDLNFQLVRSGVSSILEITAFFMQFLQTWSSHSPNLSLTELPKVETPPLDNKAKTYQGKCPICLQAWSIPTVLPVSGYIFCFRCILRYLSENQKCPVTNLPARPLDIVKKSCYIIAHSN</sequence>
<evidence type="ECO:0000256" key="6">
    <source>
        <dbReference type="ARBA" id="ARBA00022692"/>
    </source>
</evidence>
<comment type="similarity">
    <text evidence="3 15">Belongs to the pex2/pex10/pex12 family.</text>
</comment>
<dbReference type="InterPro" id="IPR013083">
    <property type="entry name" value="Znf_RING/FYVE/PHD"/>
</dbReference>
<dbReference type="OrthoDB" id="107372at2759"/>
<organism evidence="17 18">
    <name type="scientific">Rhynchophorus ferrugineus</name>
    <name type="common">Red palm weevil</name>
    <name type="synonym">Curculio ferrugineus</name>
    <dbReference type="NCBI Taxonomy" id="354439"/>
    <lineage>
        <taxon>Eukaryota</taxon>
        <taxon>Metazoa</taxon>
        <taxon>Ecdysozoa</taxon>
        <taxon>Arthropoda</taxon>
        <taxon>Hexapoda</taxon>
        <taxon>Insecta</taxon>
        <taxon>Pterygota</taxon>
        <taxon>Neoptera</taxon>
        <taxon>Endopterygota</taxon>
        <taxon>Coleoptera</taxon>
        <taxon>Polyphaga</taxon>
        <taxon>Cucujiformia</taxon>
        <taxon>Curculionidae</taxon>
        <taxon>Dryophthorinae</taxon>
        <taxon>Rhynchophorus</taxon>
    </lineage>
</organism>
<evidence type="ECO:0000259" key="16">
    <source>
        <dbReference type="SMART" id="SM00184"/>
    </source>
</evidence>
<dbReference type="Gene3D" id="3.30.40.10">
    <property type="entry name" value="Zinc/RING finger domain, C3HC4 (zinc finger)"/>
    <property type="match status" value="1"/>
</dbReference>
<evidence type="ECO:0000256" key="9">
    <source>
        <dbReference type="ARBA" id="ARBA00022833"/>
    </source>
</evidence>
<evidence type="ECO:0000256" key="14">
    <source>
        <dbReference type="ARBA" id="ARBA00029692"/>
    </source>
</evidence>
<evidence type="ECO:0000256" key="12">
    <source>
        <dbReference type="ARBA" id="ARBA00023136"/>
    </source>
</evidence>
<dbReference type="Pfam" id="PF04757">
    <property type="entry name" value="Pex2_Pex12"/>
    <property type="match status" value="1"/>
</dbReference>
<proteinExistence type="inferred from homology"/>
<dbReference type="FunFam" id="3.30.40.10:FF:000634">
    <property type="entry name" value="Peroxisome assembly protein 12"/>
    <property type="match status" value="1"/>
</dbReference>
<evidence type="ECO:0000256" key="15">
    <source>
        <dbReference type="PIRNR" id="PIRNR038074"/>
    </source>
</evidence>
<comment type="pathway">
    <text evidence="2">Protein modification; protein ubiquitination.</text>
</comment>
<evidence type="ECO:0000313" key="18">
    <source>
        <dbReference type="Proteomes" id="UP000625711"/>
    </source>
</evidence>
<name>A0A834MKV8_RHYFE</name>
<accession>A0A834MKV8</accession>
<keyword evidence="8" id="KW-0863">Zinc-finger</keyword>
<dbReference type="PANTHER" id="PTHR12888">
    <property type="entry name" value="PEROXISOME ASSEMBLY PROTEIN 12 PEROXIN-12"/>
    <property type="match status" value="1"/>
</dbReference>
<evidence type="ECO:0000256" key="4">
    <source>
        <dbReference type="ARBA" id="ARBA00018980"/>
    </source>
</evidence>
<dbReference type="GO" id="GO:0006513">
    <property type="term" value="P:protein monoubiquitination"/>
    <property type="evidence" value="ECO:0007669"/>
    <property type="project" value="TreeGrafter"/>
</dbReference>
<comment type="subcellular location">
    <subcellularLocation>
        <location evidence="1">Peroxisome membrane</location>
        <topology evidence="1">Multi-pass membrane protein</topology>
    </subcellularLocation>
</comment>